<protein>
    <submittedName>
        <fullName evidence="1">Uncharacterized protein</fullName>
    </submittedName>
</protein>
<evidence type="ECO:0000313" key="2">
    <source>
        <dbReference type="EMBL" id="QJA67464.1"/>
    </source>
</evidence>
<dbReference type="EMBL" id="MT144617">
    <property type="protein sequence ID" value="QJH95313.1"/>
    <property type="molecule type" value="Genomic_DNA"/>
</dbReference>
<reference evidence="1" key="1">
    <citation type="submission" date="2020-03" db="EMBL/GenBank/DDBJ databases">
        <title>The deep terrestrial virosphere.</title>
        <authorList>
            <person name="Holmfeldt K."/>
            <person name="Nilsson E."/>
            <person name="Simone D."/>
            <person name="Lopez-Fernandez M."/>
            <person name="Wu X."/>
            <person name="de Brujin I."/>
            <person name="Lundin D."/>
            <person name="Andersson A."/>
            <person name="Bertilsson S."/>
            <person name="Dopson M."/>
        </authorList>
    </citation>
    <scope>NUCLEOTIDE SEQUENCE</scope>
    <source>
        <strain evidence="3">MM415A00215</strain>
        <strain evidence="2">MM415B00223</strain>
        <strain evidence="1">TM448A00634</strain>
        <strain evidence="4">TM448B00399</strain>
    </source>
</reference>
<dbReference type="EMBL" id="MT142526">
    <property type="protein sequence ID" value="QJA84210.1"/>
    <property type="molecule type" value="Genomic_DNA"/>
</dbReference>
<gene>
    <name evidence="3" type="ORF">MM415A00215_0004</name>
    <name evidence="2" type="ORF">MM415B00223_0051</name>
    <name evidence="1" type="ORF">TM448A00634_0003</name>
    <name evidence="4" type="ORF">TM448B00399_0004</name>
</gene>
<accession>A0A6H1ZIL6</accession>
<evidence type="ECO:0000313" key="1">
    <source>
        <dbReference type="EMBL" id="QJA47271.1"/>
    </source>
</evidence>
<dbReference type="AlphaFoldDB" id="A0A6H1ZIL6"/>
<dbReference type="EMBL" id="MT141571">
    <property type="protein sequence ID" value="QJA67464.1"/>
    <property type="molecule type" value="Genomic_DNA"/>
</dbReference>
<sequence length="63" mass="7565">MSGKPYDNLNTYVADRAKHLISRKRDKRYQQGVRDLWHYLIAWSALSPCDRSREAKEIREKNE</sequence>
<evidence type="ECO:0000313" key="4">
    <source>
        <dbReference type="EMBL" id="QJH95313.1"/>
    </source>
</evidence>
<dbReference type="EMBL" id="MT144038">
    <property type="protein sequence ID" value="QJA47271.1"/>
    <property type="molecule type" value="Genomic_DNA"/>
</dbReference>
<organism evidence="1">
    <name type="scientific">viral metagenome</name>
    <dbReference type="NCBI Taxonomy" id="1070528"/>
    <lineage>
        <taxon>unclassified sequences</taxon>
        <taxon>metagenomes</taxon>
        <taxon>organismal metagenomes</taxon>
    </lineage>
</organism>
<proteinExistence type="predicted"/>
<name>A0A6H1ZIL6_9ZZZZ</name>
<evidence type="ECO:0000313" key="3">
    <source>
        <dbReference type="EMBL" id="QJA84210.1"/>
    </source>
</evidence>